<feature type="transmembrane region" description="Helical" evidence="2">
    <location>
        <begin position="52"/>
        <end position="70"/>
    </location>
</feature>
<reference evidence="4 5" key="1">
    <citation type="submission" date="2018-08" db="EMBL/GenBank/DDBJ databases">
        <title>A genome reference for cultivated species of the human gut microbiota.</title>
        <authorList>
            <person name="Zou Y."/>
            <person name="Xue W."/>
            <person name="Luo G."/>
        </authorList>
    </citation>
    <scope>NUCLEOTIDE SEQUENCE [LARGE SCALE GENOMIC DNA]</scope>
    <source>
        <strain evidence="4 5">AM42-30</strain>
    </source>
</reference>
<comment type="caution">
    <text evidence="4">The sequence shown here is derived from an EMBL/GenBank/DDBJ whole genome shotgun (WGS) entry which is preliminary data.</text>
</comment>
<evidence type="ECO:0000313" key="5">
    <source>
        <dbReference type="Proteomes" id="UP000285740"/>
    </source>
</evidence>
<keyword evidence="2" id="KW-0472">Membrane</keyword>
<dbReference type="GO" id="GO:0004190">
    <property type="term" value="F:aspartic-type endopeptidase activity"/>
    <property type="evidence" value="ECO:0007669"/>
    <property type="project" value="InterPro"/>
</dbReference>
<protein>
    <submittedName>
        <fullName evidence="4">Prepilin peptidase</fullName>
    </submittedName>
</protein>
<evidence type="ECO:0000256" key="2">
    <source>
        <dbReference type="SAM" id="Phobius"/>
    </source>
</evidence>
<evidence type="ECO:0000256" key="1">
    <source>
        <dbReference type="ARBA" id="ARBA00005801"/>
    </source>
</evidence>
<feature type="transmembrane region" description="Helical" evidence="2">
    <location>
        <begin position="6"/>
        <end position="22"/>
    </location>
</feature>
<organism evidence="4 5">
    <name type="scientific">Eubacterium ventriosum</name>
    <dbReference type="NCBI Taxonomy" id="39496"/>
    <lineage>
        <taxon>Bacteria</taxon>
        <taxon>Bacillati</taxon>
        <taxon>Bacillota</taxon>
        <taxon>Clostridia</taxon>
        <taxon>Eubacteriales</taxon>
        <taxon>Eubacteriaceae</taxon>
        <taxon>Eubacterium</taxon>
    </lineage>
</organism>
<proteinExistence type="inferred from homology"/>
<dbReference type="GO" id="GO:0006465">
    <property type="term" value="P:signal peptide processing"/>
    <property type="evidence" value="ECO:0007669"/>
    <property type="project" value="TreeGrafter"/>
</dbReference>
<name>A0A413T0W8_9FIRM</name>
<dbReference type="GO" id="GO:0005886">
    <property type="term" value="C:plasma membrane"/>
    <property type="evidence" value="ECO:0007669"/>
    <property type="project" value="TreeGrafter"/>
</dbReference>
<keyword evidence="2" id="KW-0812">Transmembrane</keyword>
<feature type="transmembrane region" description="Helical" evidence="2">
    <location>
        <begin position="27"/>
        <end position="46"/>
    </location>
</feature>
<feature type="domain" description="Prepilin type IV endopeptidase peptidase" evidence="3">
    <location>
        <begin position="10"/>
        <end position="111"/>
    </location>
</feature>
<dbReference type="Proteomes" id="UP000285740">
    <property type="component" value="Unassembled WGS sequence"/>
</dbReference>
<dbReference type="InterPro" id="IPR000045">
    <property type="entry name" value="Prepilin_IV_endopep_pep"/>
</dbReference>
<gene>
    <name evidence="4" type="ORF">DW918_10530</name>
</gene>
<keyword evidence="2" id="KW-1133">Transmembrane helix</keyword>
<dbReference type="Gene3D" id="1.20.120.1220">
    <property type="match status" value="1"/>
</dbReference>
<dbReference type="AlphaFoldDB" id="A0A413T0W8"/>
<dbReference type="InterPro" id="IPR050882">
    <property type="entry name" value="Prepilin_peptidase/N-MTase"/>
</dbReference>
<feature type="transmembrane region" description="Helical" evidence="2">
    <location>
        <begin position="123"/>
        <end position="141"/>
    </location>
</feature>
<accession>A0A413T0W8</accession>
<dbReference type="PANTHER" id="PTHR30487:SF0">
    <property type="entry name" value="PREPILIN LEADER PEPTIDASE_N-METHYLTRANSFERASE-RELATED"/>
    <property type="match status" value="1"/>
</dbReference>
<evidence type="ECO:0000259" key="3">
    <source>
        <dbReference type="Pfam" id="PF01478"/>
    </source>
</evidence>
<feature type="transmembrane region" description="Helical" evidence="2">
    <location>
        <begin position="75"/>
        <end position="92"/>
    </location>
</feature>
<comment type="similarity">
    <text evidence="1">Belongs to the peptidase A24 family.</text>
</comment>
<dbReference type="EMBL" id="QSFV01000050">
    <property type="protein sequence ID" value="RHA76435.1"/>
    <property type="molecule type" value="Genomic_DNA"/>
</dbReference>
<dbReference type="PANTHER" id="PTHR30487">
    <property type="entry name" value="TYPE 4 PREPILIN-LIKE PROTEINS LEADER PEPTIDE-PROCESSING ENZYME"/>
    <property type="match status" value="1"/>
</dbReference>
<feature type="transmembrane region" description="Helical" evidence="2">
    <location>
        <begin position="98"/>
        <end position="116"/>
    </location>
</feature>
<sequence length="143" mass="15881">MGDKMYWIWIMIFLCICTFTDIKKRNVCGWLCILNIVAAIMLHTIFRDISGKSLIEGAIIGGIFLIISVVTREKIGYGDSLVFLAIGLIIGGEKCFVIILWSFLLCSIFSLVAIILKKTTFKSTVAFMPFVLAGALVTFISTQ</sequence>
<dbReference type="Pfam" id="PF01478">
    <property type="entry name" value="Peptidase_A24"/>
    <property type="match status" value="1"/>
</dbReference>
<evidence type="ECO:0000313" key="4">
    <source>
        <dbReference type="EMBL" id="RHA76435.1"/>
    </source>
</evidence>